<reference evidence="2" key="2">
    <citation type="submission" date="2014-03" db="EMBL/GenBank/DDBJ databases">
        <title>The whipworm genome and dual-species transcriptomics of an intimate host-pathogen interaction.</title>
        <authorList>
            <person name="Foth B.J."/>
            <person name="Tsai I.J."/>
            <person name="Reid A.J."/>
            <person name="Bancroft A.J."/>
            <person name="Nichol S."/>
            <person name="Tracey A."/>
            <person name="Holroyd N."/>
            <person name="Cotton J.A."/>
            <person name="Stanley E.J."/>
            <person name="Zarowiecki M."/>
            <person name="Liu J.Z."/>
            <person name="Huckvale T."/>
            <person name="Cooper P.J."/>
            <person name="Grencis R.K."/>
            <person name="Berriman M."/>
        </authorList>
    </citation>
    <scope>NUCLEOTIDE SEQUENCE [LARGE SCALE GENOMIC DNA]</scope>
    <source>
        <strain evidence="2">Edinburgh</strain>
    </source>
</reference>
<feature type="domain" description="Lipid-binding serum glycoprotein C-terminal" evidence="1">
    <location>
        <begin position="249"/>
        <end position="451"/>
    </location>
</feature>
<evidence type="ECO:0000313" key="3">
    <source>
        <dbReference type="WBParaSite" id="TMUE_0000002247.1"/>
    </source>
</evidence>
<protein>
    <submittedName>
        <fullName evidence="3 4">Lipid-binding serum glycoprotein C-terminal domain-containing protein</fullName>
    </submittedName>
</protein>
<name>A0A5S6R658_TRIMR</name>
<dbReference type="SUPFAM" id="SSF55394">
    <property type="entry name" value="Bactericidal permeability-increasing protein, BPI"/>
    <property type="match status" value="2"/>
</dbReference>
<dbReference type="InterPro" id="IPR032942">
    <property type="entry name" value="BPI/LBP/Plunc"/>
</dbReference>
<organism evidence="2 4">
    <name type="scientific">Trichuris muris</name>
    <name type="common">Mouse whipworm</name>
    <dbReference type="NCBI Taxonomy" id="70415"/>
    <lineage>
        <taxon>Eukaryota</taxon>
        <taxon>Metazoa</taxon>
        <taxon>Ecdysozoa</taxon>
        <taxon>Nematoda</taxon>
        <taxon>Enoplea</taxon>
        <taxon>Dorylaimia</taxon>
        <taxon>Trichinellida</taxon>
        <taxon>Trichuridae</taxon>
        <taxon>Trichuris</taxon>
    </lineage>
</organism>
<accession>A0A5S6R658</accession>
<dbReference type="AlphaFoldDB" id="A0A5S6R658"/>
<dbReference type="Gene3D" id="3.15.10.10">
    <property type="entry name" value="Bactericidal permeability-increasing protein, domain 1"/>
    <property type="match status" value="1"/>
</dbReference>
<dbReference type="Gene3D" id="3.15.20.10">
    <property type="entry name" value="Bactericidal permeability-increasing protein, domain 2"/>
    <property type="match status" value="1"/>
</dbReference>
<evidence type="ECO:0000313" key="4">
    <source>
        <dbReference type="WBParaSite" id="TMUE_3000014948.1"/>
    </source>
</evidence>
<evidence type="ECO:0000259" key="1">
    <source>
        <dbReference type="SMART" id="SM00329"/>
    </source>
</evidence>
<dbReference type="WBParaSite" id="TMUE_0000002247.1">
    <property type="protein sequence ID" value="TMUE_0000002247.1"/>
    <property type="gene ID" value="WBGene00298099"/>
</dbReference>
<reference evidence="3 4" key="3">
    <citation type="submission" date="2019-12" db="UniProtKB">
        <authorList>
            <consortium name="WormBaseParasite"/>
        </authorList>
    </citation>
    <scope>IDENTIFICATION</scope>
</reference>
<evidence type="ECO:0000313" key="2">
    <source>
        <dbReference type="Proteomes" id="UP000046395"/>
    </source>
</evidence>
<dbReference type="PANTHER" id="PTHR10504">
    <property type="entry name" value="BACTERICIDAL PERMEABILITY-INCREASING BPI PROTEIN-RELATED"/>
    <property type="match status" value="1"/>
</dbReference>
<dbReference type="GO" id="GO:0005615">
    <property type="term" value="C:extracellular space"/>
    <property type="evidence" value="ECO:0007669"/>
    <property type="project" value="TreeGrafter"/>
</dbReference>
<dbReference type="Pfam" id="PF02886">
    <property type="entry name" value="LBP_BPI_CETP_C"/>
    <property type="match status" value="1"/>
</dbReference>
<reference evidence="2" key="1">
    <citation type="submission" date="2013-11" db="EMBL/GenBank/DDBJ databases">
        <authorList>
            <person name="Aslett M."/>
        </authorList>
    </citation>
    <scope>NUCLEOTIDE SEQUENCE [LARGE SCALE GENOMIC DNA]</scope>
    <source>
        <strain evidence="2">Edinburgh</strain>
    </source>
</reference>
<dbReference type="PANTHER" id="PTHR10504:SF131">
    <property type="entry name" value="BPI2 DOMAIN-CONTAINING PROTEIN"/>
    <property type="match status" value="1"/>
</dbReference>
<dbReference type="SMART" id="SM00329">
    <property type="entry name" value="BPI2"/>
    <property type="match status" value="1"/>
</dbReference>
<sequence>MPYVAGGSTFGASYDVQDLQVVQYTPPRELYLTLVPNSLTQLQLRGSGLFVELSAFLSSSSFLLRSETLFFDLQDLAFVIGFAIRAGAGNRAAVVITECGFSYGSIDVSRGSLSGSRIVSSIVNGIVERKLRSFFDGKVCDILQNEGSAKLTEWIARVPGEVNLFERQRRHYREKRAPMRFTTLSRDKLAEQLLSLASKLSLDLHIVGNPQVLSAGTSAFLEIPLSGQVRIRDVPSVPFYPKPMPPVRTNQYHHFYLIISEFTLNSMLYQMYANDLMNTVIEGSRSSSEMKEFLQTSCGGGRCIGTLFPSAFSGVKQQYLQMRVFPHTCPMVKIQGSKGILIELALIVQFYSQPPKRKMLYSLNLHGSGRLIIQSKLDRITGKYTSLDMQFQHKDKTNSDVWDLLSDVASAAIEAKVNEIFERGFRIPSLGIGRLKNLKIQTDNNVIWIGVNLIFDTAVIQRAVSNLVQNKMAVSSPSAYYY</sequence>
<dbReference type="WBParaSite" id="TMUE_3000014948.1">
    <property type="protein sequence ID" value="TMUE_3000014948.1"/>
    <property type="gene ID" value="WBGene00290278"/>
</dbReference>
<proteinExistence type="predicted"/>
<keyword evidence="2" id="KW-1185">Reference proteome</keyword>
<dbReference type="STRING" id="70415.A0A5S6R658"/>
<dbReference type="Proteomes" id="UP000046395">
    <property type="component" value="Unassembled WGS sequence"/>
</dbReference>
<dbReference type="InterPro" id="IPR017943">
    <property type="entry name" value="Bactericidal_perm-incr_a/b_dom"/>
</dbReference>
<dbReference type="GO" id="GO:0008289">
    <property type="term" value="F:lipid binding"/>
    <property type="evidence" value="ECO:0007669"/>
    <property type="project" value="InterPro"/>
</dbReference>
<dbReference type="InterPro" id="IPR001124">
    <property type="entry name" value="Lipid-bd_serum_glycop_C"/>
</dbReference>